<proteinExistence type="predicted"/>
<gene>
    <name evidence="2" type="ORF">EFB14_02975</name>
    <name evidence="1" type="ORF">GGQ65_001154</name>
</gene>
<dbReference type="Proteomes" id="UP000272004">
    <property type="component" value="Unassembled WGS sequence"/>
</dbReference>
<dbReference type="AlphaFoldDB" id="A0A7W6B4V7"/>
<keyword evidence="3" id="KW-1185">Reference proteome</keyword>
<dbReference type="Proteomes" id="UP000545490">
    <property type="component" value="Unassembled WGS sequence"/>
</dbReference>
<evidence type="ECO:0000313" key="3">
    <source>
        <dbReference type="Proteomes" id="UP000272004"/>
    </source>
</evidence>
<reference evidence="2 3" key="1">
    <citation type="submission" date="2018-11" db="EMBL/GenBank/DDBJ databases">
        <authorList>
            <person name="Huo Y."/>
        </authorList>
    </citation>
    <scope>NUCLEOTIDE SEQUENCE [LARGE SCALE GENOMIC DNA]</scope>
    <source>
        <strain evidence="2 3">CCBAU 33202</strain>
    </source>
</reference>
<accession>A0A7W6B4V7</accession>
<dbReference type="RefSeq" id="WP_126822549.1">
    <property type="nucleotide sequence ID" value="NZ_JACIDG010000003.1"/>
</dbReference>
<reference evidence="1 4" key="2">
    <citation type="submission" date="2020-08" db="EMBL/GenBank/DDBJ databases">
        <title>Genomic Encyclopedia of Type Strains, Phase IV (KMG-IV): sequencing the most valuable type-strain genomes for metagenomic binning, comparative biology and taxonomic classification.</title>
        <authorList>
            <person name="Goeker M."/>
        </authorList>
    </citation>
    <scope>NUCLEOTIDE SEQUENCE [LARGE SCALE GENOMIC DNA]</scope>
    <source>
        <strain evidence="1 4">DSM 19331</strain>
    </source>
</reference>
<organism evidence="1 4">
    <name type="scientific">Rhizobium fabae</name>
    <dbReference type="NCBI Taxonomy" id="573179"/>
    <lineage>
        <taxon>Bacteria</taxon>
        <taxon>Pseudomonadati</taxon>
        <taxon>Pseudomonadota</taxon>
        <taxon>Alphaproteobacteria</taxon>
        <taxon>Hyphomicrobiales</taxon>
        <taxon>Rhizobiaceae</taxon>
        <taxon>Rhizobium/Agrobacterium group</taxon>
        <taxon>Rhizobium</taxon>
    </lineage>
</organism>
<sequence length="98" mass="11286">MKNAERRLVRLEQKAAADVGHISWDWANDPYYLGLPVEKQEQMGLIMEKIRPHLPHNPTAAMMGLSLEELDELEKFYIARFGIEELSRVAQEAKLLPV</sequence>
<dbReference type="EMBL" id="RJJU01000002">
    <property type="protein sequence ID" value="RUM16300.1"/>
    <property type="molecule type" value="Genomic_DNA"/>
</dbReference>
<evidence type="ECO:0000313" key="1">
    <source>
        <dbReference type="EMBL" id="MBB3913884.1"/>
    </source>
</evidence>
<name>A0A7W6B4V7_9HYPH</name>
<dbReference type="EMBL" id="JACIDG010000003">
    <property type="protein sequence ID" value="MBB3913884.1"/>
    <property type="molecule type" value="Genomic_DNA"/>
</dbReference>
<evidence type="ECO:0000313" key="2">
    <source>
        <dbReference type="EMBL" id="RUM16300.1"/>
    </source>
</evidence>
<protein>
    <submittedName>
        <fullName evidence="1">Catechol-2,3-dioxygenase</fullName>
    </submittedName>
</protein>
<keyword evidence="1" id="KW-0560">Oxidoreductase</keyword>
<keyword evidence="1" id="KW-0223">Dioxygenase</keyword>
<dbReference type="GO" id="GO:0051213">
    <property type="term" value="F:dioxygenase activity"/>
    <property type="evidence" value="ECO:0007669"/>
    <property type="project" value="UniProtKB-KW"/>
</dbReference>
<comment type="caution">
    <text evidence="1">The sequence shown here is derived from an EMBL/GenBank/DDBJ whole genome shotgun (WGS) entry which is preliminary data.</text>
</comment>
<evidence type="ECO:0000313" key="4">
    <source>
        <dbReference type="Proteomes" id="UP000545490"/>
    </source>
</evidence>